<protein>
    <submittedName>
        <fullName evidence="1">Uncharacterized protein</fullName>
    </submittedName>
</protein>
<keyword evidence="2" id="KW-1185">Reference proteome</keyword>
<accession>A0A8K0CWV1</accession>
<reference evidence="1" key="1">
    <citation type="submission" date="2019-08" db="EMBL/GenBank/DDBJ databases">
        <title>The genome of the North American firefly Photinus pyralis.</title>
        <authorList>
            <consortium name="Photinus pyralis genome working group"/>
            <person name="Fallon T.R."/>
            <person name="Sander Lower S.E."/>
            <person name="Weng J.-K."/>
        </authorList>
    </citation>
    <scope>NUCLEOTIDE SEQUENCE</scope>
    <source>
        <strain evidence="1">TRF0915ILg1</strain>
        <tissue evidence="1">Whole body</tissue>
    </source>
</reference>
<dbReference type="AlphaFoldDB" id="A0A8K0CWV1"/>
<sequence>MGIVLDFRKGEWYIESVTNRFQINSVQTADDLIFSQNAQLRAIKALREKTHCIDKDNTNDNHVHDLESKKTKLNELRMFVKERLRTANAKGYTAKLGEKFTGPYCVKKQLGIIVYELVDNNDLSVGNWHVKDLKPHQDPHN</sequence>
<dbReference type="EMBL" id="VTPC01008860">
    <property type="protein sequence ID" value="KAF2892233.1"/>
    <property type="molecule type" value="Genomic_DNA"/>
</dbReference>
<evidence type="ECO:0000313" key="1">
    <source>
        <dbReference type="EMBL" id="KAF2892233.1"/>
    </source>
</evidence>
<gene>
    <name evidence="1" type="ORF">ILUMI_13942</name>
</gene>
<organism evidence="1 2">
    <name type="scientific">Ignelater luminosus</name>
    <name type="common">Cucubano</name>
    <name type="synonym">Pyrophorus luminosus</name>
    <dbReference type="NCBI Taxonomy" id="2038154"/>
    <lineage>
        <taxon>Eukaryota</taxon>
        <taxon>Metazoa</taxon>
        <taxon>Ecdysozoa</taxon>
        <taxon>Arthropoda</taxon>
        <taxon>Hexapoda</taxon>
        <taxon>Insecta</taxon>
        <taxon>Pterygota</taxon>
        <taxon>Neoptera</taxon>
        <taxon>Endopterygota</taxon>
        <taxon>Coleoptera</taxon>
        <taxon>Polyphaga</taxon>
        <taxon>Elateriformia</taxon>
        <taxon>Elateroidea</taxon>
        <taxon>Elateridae</taxon>
        <taxon>Agrypninae</taxon>
        <taxon>Pyrophorini</taxon>
        <taxon>Ignelater</taxon>
    </lineage>
</organism>
<dbReference type="Proteomes" id="UP000801492">
    <property type="component" value="Unassembled WGS sequence"/>
</dbReference>
<proteinExistence type="predicted"/>
<name>A0A8K0CWV1_IGNLU</name>
<evidence type="ECO:0000313" key="2">
    <source>
        <dbReference type="Proteomes" id="UP000801492"/>
    </source>
</evidence>
<comment type="caution">
    <text evidence="1">The sequence shown here is derived from an EMBL/GenBank/DDBJ whole genome shotgun (WGS) entry which is preliminary data.</text>
</comment>